<evidence type="ECO:0000313" key="2">
    <source>
        <dbReference type="EMBL" id="CAE0717319.1"/>
    </source>
</evidence>
<feature type="compositionally biased region" description="Polar residues" evidence="1">
    <location>
        <begin position="274"/>
        <end position="288"/>
    </location>
</feature>
<protein>
    <submittedName>
        <fullName evidence="2">Uncharacterized protein</fullName>
    </submittedName>
</protein>
<feature type="compositionally biased region" description="Polar residues" evidence="1">
    <location>
        <begin position="97"/>
        <end position="106"/>
    </location>
</feature>
<feature type="compositionally biased region" description="Low complexity" evidence="1">
    <location>
        <begin position="318"/>
        <end position="329"/>
    </location>
</feature>
<organism evidence="2">
    <name type="scientific">Pseudo-nitzschia australis</name>
    <dbReference type="NCBI Taxonomy" id="44445"/>
    <lineage>
        <taxon>Eukaryota</taxon>
        <taxon>Sar</taxon>
        <taxon>Stramenopiles</taxon>
        <taxon>Ochrophyta</taxon>
        <taxon>Bacillariophyta</taxon>
        <taxon>Bacillariophyceae</taxon>
        <taxon>Bacillariophycidae</taxon>
        <taxon>Bacillariales</taxon>
        <taxon>Bacillariaceae</taxon>
        <taxon>Pseudo-nitzschia</taxon>
    </lineage>
</organism>
<dbReference type="EMBL" id="HBIX01013642">
    <property type="protein sequence ID" value="CAE0717319.1"/>
    <property type="molecule type" value="Transcribed_RNA"/>
</dbReference>
<accession>A0A7S4AIY8</accession>
<proteinExistence type="predicted"/>
<sequence>MNALSPRFSFLHLCCVNASINKSGGCAKITKVHTSSTDDGSNSYIEGLDVKYVVDGRCEKNLDPAIVSPYEHLERGGRKRRSRDFLMKRAEDAMAEQQKQNRNSLGRKNACTNTNRNSNSTKKATNGSHNAPPAAAEAAGKENRSSLQSSATCSTPEKPKPIKRPKRVTPIPKIPKMVITGKRIDDVSPLIEDISSSSLHTTGTRRPHPYSSNKKKTVAVARGLIFDSIEKEKSRPAKATTTESKTIPTGGARASLLTSNLNNPRLRVPVPHSTAKQQIGKITSSRPLPNSFALMDKKPAASSTLNLNRPRKNPPPLAAAKAKSSTTTKTAKKPRPRYKLAATTKPTAPASFSRVTSAYDKKRRTSSLSETNKKPLLDVYRAEVQKARDFMDEMVGHRSDSDLAAGLAAASAPSEKTSFFSTKSRYDQFLSHLYKVWTKIDEEEVSEESFRQVFNQITSNSFTAQELDSHIQTMCDEGKEVMKSDGMLYRIH</sequence>
<feature type="region of interest" description="Disordered" evidence="1">
    <location>
        <begin position="93"/>
        <end position="168"/>
    </location>
</feature>
<gene>
    <name evidence="2" type="ORF">PAUS00366_LOCUS10071</name>
</gene>
<reference evidence="2" key="1">
    <citation type="submission" date="2021-01" db="EMBL/GenBank/DDBJ databases">
        <authorList>
            <person name="Corre E."/>
            <person name="Pelletier E."/>
            <person name="Niang G."/>
            <person name="Scheremetjew M."/>
            <person name="Finn R."/>
            <person name="Kale V."/>
            <person name="Holt S."/>
            <person name="Cochrane G."/>
            <person name="Meng A."/>
            <person name="Brown T."/>
            <person name="Cohen L."/>
        </authorList>
    </citation>
    <scope>NUCLEOTIDE SEQUENCE</scope>
    <source>
        <strain evidence="2">10249 10 AB</strain>
    </source>
</reference>
<feature type="compositionally biased region" description="Polar residues" evidence="1">
    <location>
        <begin position="145"/>
        <end position="155"/>
    </location>
</feature>
<feature type="compositionally biased region" description="Low complexity" evidence="1">
    <location>
        <begin position="341"/>
        <end position="350"/>
    </location>
</feature>
<feature type="region of interest" description="Disordered" evidence="1">
    <location>
        <begin position="263"/>
        <end position="370"/>
    </location>
</feature>
<name>A0A7S4AIY8_9STRA</name>
<dbReference type="AlphaFoldDB" id="A0A7S4AIY8"/>
<evidence type="ECO:0000256" key="1">
    <source>
        <dbReference type="SAM" id="MobiDB-lite"/>
    </source>
</evidence>
<feature type="compositionally biased region" description="Low complexity" evidence="1">
    <location>
        <begin position="108"/>
        <end position="138"/>
    </location>
</feature>